<proteinExistence type="predicted"/>
<sequence length="167" mass="19292">MFPASSSSDAAGSRTYSPSNNKTGTQPTKKILEVEITDPLGKLESKTWLHGRSKKDVYKLLIDIYRLHEYDNYNGGVVEDGSIMTGDVTCSIVAFKRFVERIEKNNRQLLPAWWNEERKMECFRHGLNPEVREYLGFAIEKHDIVEDYGDNWLPMQMRFFTQSVFSG</sequence>
<name>A0AAV0ALB5_PHAPC</name>
<evidence type="ECO:0000256" key="1">
    <source>
        <dbReference type="SAM" id="MobiDB-lite"/>
    </source>
</evidence>
<comment type="caution">
    <text evidence="2">The sequence shown here is derived from an EMBL/GenBank/DDBJ whole genome shotgun (WGS) entry which is preliminary data.</text>
</comment>
<reference evidence="2" key="1">
    <citation type="submission" date="2022-06" db="EMBL/GenBank/DDBJ databases">
        <authorList>
            <consortium name="SYNGENTA / RWTH Aachen University"/>
        </authorList>
    </citation>
    <scope>NUCLEOTIDE SEQUENCE</scope>
</reference>
<feature type="region of interest" description="Disordered" evidence="1">
    <location>
        <begin position="1"/>
        <end position="29"/>
    </location>
</feature>
<organism evidence="2 3">
    <name type="scientific">Phakopsora pachyrhizi</name>
    <name type="common">Asian soybean rust disease fungus</name>
    <dbReference type="NCBI Taxonomy" id="170000"/>
    <lineage>
        <taxon>Eukaryota</taxon>
        <taxon>Fungi</taxon>
        <taxon>Dikarya</taxon>
        <taxon>Basidiomycota</taxon>
        <taxon>Pucciniomycotina</taxon>
        <taxon>Pucciniomycetes</taxon>
        <taxon>Pucciniales</taxon>
        <taxon>Phakopsoraceae</taxon>
        <taxon>Phakopsora</taxon>
    </lineage>
</organism>
<protein>
    <submittedName>
        <fullName evidence="2">Uncharacterized protein</fullName>
    </submittedName>
</protein>
<gene>
    <name evidence="2" type="ORF">PPACK8108_LOCUS2331</name>
</gene>
<keyword evidence="3" id="KW-1185">Reference proteome</keyword>
<dbReference type="Proteomes" id="UP001153365">
    <property type="component" value="Unassembled WGS sequence"/>
</dbReference>
<dbReference type="EMBL" id="CALTRL010000399">
    <property type="protein sequence ID" value="CAH7667891.1"/>
    <property type="molecule type" value="Genomic_DNA"/>
</dbReference>
<evidence type="ECO:0000313" key="3">
    <source>
        <dbReference type="Proteomes" id="UP001153365"/>
    </source>
</evidence>
<evidence type="ECO:0000313" key="2">
    <source>
        <dbReference type="EMBL" id="CAH7667891.1"/>
    </source>
</evidence>
<accession>A0AAV0ALB5</accession>
<feature type="compositionally biased region" description="Polar residues" evidence="1">
    <location>
        <begin position="1"/>
        <end position="28"/>
    </location>
</feature>
<dbReference type="AlphaFoldDB" id="A0AAV0ALB5"/>